<reference evidence="3" key="1">
    <citation type="journal article" date="2015" name="Nature">
        <title>Complex archaea that bridge the gap between prokaryotes and eukaryotes.</title>
        <authorList>
            <person name="Spang A."/>
            <person name="Saw J.H."/>
            <person name="Jorgensen S.L."/>
            <person name="Zaremba-Niedzwiedzka K."/>
            <person name="Martijn J."/>
            <person name="Lind A.E."/>
            <person name="van Eijk R."/>
            <person name="Schleper C."/>
            <person name="Guy L."/>
            <person name="Ettema T.J."/>
        </authorList>
    </citation>
    <scope>NUCLEOTIDE SEQUENCE</scope>
</reference>
<organism evidence="3">
    <name type="scientific">marine sediment metagenome</name>
    <dbReference type="NCBI Taxonomy" id="412755"/>
    <lineage>
        <taxon>unclassified sequences</taxon>
        <taxon>metagenomes</taxon>
        <taxon>ecological metagenomes</taxon>
    </lineage>
</organism>
<dbReference type="Pfam" id="PF13240">
    <property type="entry name" value="Zn_Ribbon_1"/>
    <property type="match status" value="1"/>
</dbReference>
<dbReference type="EMBL" id="LAZR01002858">
    <property type="protein sequence ID" value="KKN24757.1"/>
    <property type="molecule type" value="Genomic_DNA"/>
</dbReference>
<feature type="region of interest" description="Disordered" evidence="1">
    <location>
        <begin position="28"/>
        <end position="60"/>
    </location>
</feature>
<evidence type="ECO:0000259" key="2">
    <source>
        <dbReference type="Pfam" id="PF13240"/>
    </source>
</evidence>
<protein>
    <recommendedName>
        <fullName evidence="2">Zinc-ribbon domain-containing protein</fullName>
    </recommendedName>
</protein>
<feature type="compositionally biased region" description="Polar residues" evidence="1">
    <location>
        <begin position="41"/>
        <end position="60"/>
    </location>
</feature>
<gene>
    <name evidence="3" type="ORF">LCGC14_0891630</name>
</gene>
<proteinExistence type="predicted"/>
<dbReference type="InterPro" id="IPR026870">
    <property type="entry name" value="Zinc_ribbon_dom"/>
</dbReference>
<accession>A0A0F9PJS1</accession>
<sequence>MFCPNCGIELKEPNQAFCMKCGSEVGAPLETPQLRTERPRQVSTNTSQSPSESTSLPISQ</sequence>
<evidence type="ECO:0000313" key="3">
    <source>
        <dbReference type="EMBL" id="KKN24757.1"/>
    </source>
</evidence>
<comment type="caution">
    <text evidence="3">The sequence shown here is derived from an EMBL/GenBank/DDBJ whole genome shotgun (WGS) entry which is preliminary data.</text>
</comment>
<feature type="domain" description="Zinc-ribbon" evidence="2">
    <location>
        <begin position="2"/>
        <end position="25"/>
    </location>
</feature>
<dbReference type="AlphaFoldDB" id="A0A0F9PJS1"/>
<evidence type="ECO:0000256" key="1">
    <source>
        <dbReference type="SAM" id="MobiDB-lite"/>
    </source>
</evidence>
<name>A0A0F9PJS1_9ZZZZ</name>